<keyword evidence="3 5" id="KW-0238">DNA-binding</keyword>
<keyword evidence="4" id="KW-0804">Transcription</keyword>
<dbReference type="SUPFAM" id="SSF46689">
    <property type="entry name" value="Homeodomain-like"/>
    <property type="match status" value="1"/>
</dbReference>
<evidence type="ECO:0000259" key="6">
    <source>
        <dbReference type="PROSITE" id="PS50977"/>
    </source>
</evidence>
<evidence type="ECO:0000256" key="3">
    <source>
        <dbReference type="ARBA" id="ARBA00023125"/>
    </source>
</evidence>
<dbReference type="PANTHER" id="PTHR30055:SF175">
    <property type="entry name" value="HTH-TYPE TRANSCRIPTIONAL REPRESSOR KSTR2"/>
    <property type="match status" value="1"/>
</dbReference>
<keyword evidence="1" id="KW-0678">Repressor</keyword>
<evidence type="ECO:0000313" key="7">
    <source>
        <dbReference type="EMBL" id="PVY61587.1"/>
    </source>
</evidence>
<dbReference type="Gene3D" id="1.10.357.10">
    <property type="entry name" value="Tetracycline Repressor, domain 2"/>
    <property type="match status" value="1"/>
</dbReference>
<protein>
    <submittedName>
        <fullName evidence="7">TetR family transcriptional regulator</fullName>
    </submittedName>
</protein>
<keyword evidence="8" id="KW-1185">Reference proteome</keyword>
<dbReference type="GO" id="GO:0003700">
    <property type="term" value="F:DNA-binding transcription factor activity"/>
    <property type="evidence" value="ECO:0007669"/>
    <property type="project" value="TreeGrafter"/>
</dbReference>
<dbReference type="Pfam" id="PF00440">
    <property type="entry name" value="TetR_N"/>
    <property type="match status" value="1"/>
</dbReference>
<dbReference type="RefSeq" id="WP_017524700.1">
    <property type="nucleotide sequence ID" value="NZ_JACCEX010000003.1"/>
</dbReference>
<dbReference type="InterPro" id="IPR009057">
    <property type="entry name" value="Homeodomain-like_sf"/>
</dbReference>
<dbReference type="Proteomes" id="UP000246145">
    <property type="component" value="Unassembled WGS sequence"/>
</dbReference>
<dbReference type="PRINTS" id="PR00455">
    <property type="entry name" value="HTHTETR"/>
</dbReference>
<evidence type="ECO:0000256" key="4">
    <source>
        <dbReference type="ARBA" id="ARBA00023163"/>
    </source>
</evidence>
<organism evidence="7 8">
    <name type="scientific">Pusillimonas noertemannii</name>
    <dbReference type="NCBI Taxonomy" id="305977"/>
    <lineage>
        <taxon>Bacteria</taxon>
        <taxon>Pseudomonadati</taxon>
        <taxon>Pseudomonadota</taxon>
        <taxon>Betaproteobacteria</taxon>
        <taxon>Burkholderiales</taxon>
        <taxon>Alcaligenaceae</taxon>
        <taxon>Pusillimonas</taxon>
    </lineage>
</organism>
<evidence type="ECO:0000256" key="5">
    <source>
        <dbReference type="PROSITE-ProRule" id="PRU00335"/>
    </source>
</evidence>
<feature type="DNA-binding region" description="H-T-H motif" evidence="5">
    <location>
        <begin position="32"/>
        <end position="51"/>
    </location>
</feature>
<evidence type="ECO:0000256" key="1">
    <source>
        <dbReference type="ARBA" id="ARBA00022491"/>
    </source>
</evidence>
<dbReference type="Pfam" id="PF17932">
    <property type="entry name" value="TetR_C_24"/>
    <property type="match status" value="1"/>
</dbReference>
<name>A0A2U1CKQ9_9BURK</name>
<dbReference type="SUPFAM" id="SSF48498">
    <property type="entry name" value="Tetracyclin repressor-like, C-terminal domain"/>
    <property type="match status" value="1"/>
</dbReference>
<dbReference type="PANTHER" id="PTHR30055">
    <property type="entry name" value="HTH-TYPE TRANSCRIPTIONAL REGULATOR RUTR"/>
    <property type="match status" value="1"/>
</dbReference>
<dbReference type="PROSITE" id="PS50977">
    <property type="entry name" value="HTH_TETR_2"/>
    <property type="match status" value="1"/>
</dbReference>
<feature type="domain" description="HTH tetR-type" evidence="6">
    <location>
        <begin position="9"/>
        <end position="69"/>
    </location>
</feature>
<dbReference type="AlphaFoldDB" id="A0A2U1CKQ9"/>
<evidence type="ECO:0000256" key="2">
    <source>
        <dbReference type="ARBA" id="ARBA00023015"/>
    </source>
</evidence>
<dbReference type="EMBL" id="QEKO01000003">
    <property type="protein sequence ID" value="PVY61587.1"/>
    <property type="molecule type" value="Genomic_DNA"/>
</dbReference>
<dbReference type="STRING" id="1231391.GCA_000308195_02347"/>
<reference evidence="7 8" key="1">
    <citation type="submission" date="2018-04" db="EMBL/GenBank/DDBJ databases">
        <title>Genomic Encyclopedia of Type Strains, Phase IV (KMG-IV): sequencing the most valuable type-strain genomes for metagenomic binning, comparative biology and taxonomic classification.</title>
        <authorList>
            <person name="Goeker M."/>
        </authorList>
    </citation>
    <scope>NUCLEOTIDE SEQUENCE [LARGE SCALE GENOMIC DNA]</scope>
    <source>
        <strain evidence="7 8">DSM 10065</strain>
    </source>
</reference>
<dbReference type="Gene3D" id="1.10.10.60">
    <property type="entry name" value="Homeodomain-like"/>
    <property type="match status" value="1"/>
</dbReference>
<gene>
    <name evidence="7" type="ORF">C7440_2312</name>
</gene>
<dbReference type="InterPro" id="IPR050109">
    <property type="entry name" value="HTH-type_TetR-like_transc_reg"/>
</dbReference>
<dbReference type="GO" id="GO:0000976">
    <property type="term" value="F:transcription cis-regulatory region binding"/>
    <property type="evidence" value="ECO:0007669"/>
    <property type="project" value="TreeGrafter"/>
</dbReference>
<accession>A0A2U1CKQ9</accession>
<proteinExistence type="predicted"/>
<sequence length="195" mass="22093">MTDTSLTQLSSKERIAKVAAKLFAERGYHAVGVNDLCEAAGLSRGALYHHIQSKEHVLEEICSSYMSQLGVLARRTLEQESDPQAQLRKLGFDLIDIIARHKAELTVCFREIQSFTAERREKILAFHAAYESAWVHALKAGHAAGSFRPYSKTRLKGLLGMYYYSYIWIRPNHPEMIRETADTFHDIVLQAVLAN</sequence>
<evidence type="ECO:0000313" key="8">
    <source>
        <dbReference type="Proteomes" id="UP000246145"/>
    </source>
</evidence>
<keyword evidence="2" id="KW-0805">Transcription regulation</keyword>
<dbReference type="InterPro" id="IPR041490">
    <property type="entry name" value="KstR2_TetR_C"/>
</dbReference>
<dbReference type="InterPro" id="IPR001647">
    <property type="entry name" value="HTH_TetR"/>
</dbReference>
<comment type="caution">
    <text evidence="7">The sequence shown here is derived from an EMBL/GenBank/DDBJ whole genome shotgun (WGS) entry which is preliminary data.</text>
</comment>
<dbReference type="InterPro" id="IPR036271">
    <property type="entry name" value="Tet_transcr_reg_TetR-rel_C_sf"/>
</dbReference>